<dbReference type="AlphaFoldDB" id="A0A1M5UYT9"/>
<dbReference type="Gene3D" id="3.30.530.20">
    <property type="match status" value="1"/>
</dbReference>
<keyword evidence="4" id="KW-1185">Reference proteome</keyword>
<accession>A0A1M5UYT9</accession>
<evidence type="ECO:0000313" key="3">
    <source>
        <dbReference type="EMBL" id="SHH68090.1"/>
    </source>
</evidence>
<feature type="domain" description="Activator of Hsp90 ATPase homologue 1/2-like C-terminal" evidence="2">
    <location>
        <begin position="14"/>
        <end position="140"/>
    </location>
</feature>
<protein>
    <submittedName>
        <fullName evidence="3">Activator of Hsp90 ATPase homolog 1-like protein</fullName>
    </submittedName>
</protein>
<dbReference type="InterPro" id="IPR013538">
    <property type="entry name" value="ASHA1/2-like_C"/>
</dbReference>
<dbReference type="OrthoDB" id="793407at2"/>
<dbReference type="Pfam" id="PF08327">
    <property type="entry name" value="AHSA1"/>
    <property type="match status" value="1"/>
</dbReference>
<organism evidence="3 4">
    <name type="scientific">Cognatishimia maritima</name>
    <dbReference type="NCBI Taxonomy" id="870908"/>
    <lineage>
        <taxon>Bacteria</taxon>
        <taxon>Pseudomonadati</taxon>
        <taxon>Pseudomonadota</taxon>
        <taxon>Alphaproteobacteria</taxon>
        <taxon>Rhodobacterales</taxon>
        <taxon>Paracoccaceae</taxon>
        <taxon>Cognatishimia</taxon>
    </lineage>
</organism>
<dbReference type="Proteomes" id="UP000184211">
    <property type="component" value="Unassembled WGS sequence"/>
</dbReference>
<sequence>MTDPIVKTVTVPVAPDRAFARFTTEIMRWWPVGRHSVSAGHGEAAQDVVIEPRAGGAVYEIMHTGERTEWGVVSHWAPPAGFSMTWHPGNDPSLATELSLAFQAEGDGTRVTLTHSAWAKLAERATEVRSHYSSGWDHVLGECYVEGL</sequence>
<dbReference type="SUPFAM" id="SSF55961">
    <property type="entry name" value="Bet v1-like"/>
    <property type="match status" value="1"/>
</dbReference>
<evidence type="ECO:0000259" key="2">
    <source>
        <dbReference type="Pfam" id="PF08327"/>
    </source>
</evidence>
<dbReference type="STRING" id="870908.SAMN04488044_3006"/>
<gene>
    <name evidence="3" type="ORF">SAMN04488044_3006</name>
</gene>
<proteinExistence type="inferred from homology"/>
<evidence type="ECO:0000313" key="4">
    <source>
        <dbReference type="Proteomes" id="UP000184211"/>
    </source>
</evidence>
<dbReference type="RefSeq" id="WP_072793853.1">
    <property type="nucleotide sequence ID" value="NZ_FQWM01000007.1"/>
</dbReference>
<evidence type="ECO:0000256" key="1">
    <source>
        <dbReference type="ARBA" id="ARBA00006817"/>
    </source>
</evidence>
<dbReference type="InterPro" id="IPR023393">
    <property type="entry name" value="START-like_dom_sf"/>
</dbReference>
<dbReference type="EMBL" id="FQWM01000007">
    <property type="protein sequence ID" value="SHH68090.1"/>
    <property type="molecule type" value="Genomic_DNA"/>
</dbReference>
<name>A0A1M5UYT9_9RHOB</name>
<comment type="similarity">
    <text evidence="1">Belongs to the AHA1 family.</text>
</comment>
<reference evidence="4" key="1">
    <citation type="submission" date="2016-11" db="EMBL/GenBank/DDBJ databases">
        <authorList>
            <person name="Varghese N."/>
            <person name="Submissions S."/>
        </authorList>
    </citation>
    <scope>NUCLEOTIDE SEQUENCE [LARGE SCALE GENOMIC DNA]</scope>
    <source>
        <strain evidence="4">DSM 28223</strain>
    </source>
</reference>